<dbReference type="EMBL" id="JBEDNQ010000003">
    <property type="protein sequence ID" value="MEQ3550748.1"/>
    <property type="molecule type" value="Genomic_DNA"/>
</dbReference>
<feature type="domain" description="Pyrroline-5-carboxylate reductase catalytic N-terminal" evidence="2">
    <location>
        <begin position="4"/>
        <end position="99"/>
    </location>
</feature>
<keyword evidence="4" id="KW-1185">Reference proteome</keyword>
<proteinExistence type="predicted"/>
<dbReference type="PANTHER" id="PTHR14239">
    <property type="entry name" value="DUDULIN-RELATED"/>
    <property type="match status" value="1"/>
</dbReference>
<reference evidence="3 4" key="1">
    <citation type="submission" date="2024-03" db="EMBL/GenBank/DDBJ databases">
        <title>Draft genome sequence of Pseudonocardia nematodicida JCM 31783.</title>
        <authorList>
            <person name="Butdee W."/>
            <person name="Duangmal K."/>
        </authorList>
    </citation>
    <scope>NUCLEOTIDE SEQUENCE [LARGE SCALE GENOMIC DNA]</scope>
    <source>
        <strain evidence="3 4">JCM 31783</strain>
    </source>
</reference>
<dbReference type="RefSeq" id="WP_349297800.1">
    <property type="nucleotide sequence ID" value="NZ_JBEDNQ010000003.1"/>
</dbReference>
<dbReference type="Pfam" id="PF03807">
    <property type="entry name" value="F420_oxidored"/>
    <property type="match status" value="1"/>
</dbReference>
<evidence type="ECO:0000313" key="3">
    <source>
        <dbReference type="EMBL" id="MEQ3550748.1"/>
    </source>
</evidence>
<dbReference type="PANTHER" id="PTHR14239:SF10">
    <property type="entry name" value="REDUCTASE"/>
    <property type="match status" value="1"/>
</dbReference>
<organism evidence="3 4">
    <name type="scientific">Pseudonocardia nematodicida</name>
    <dbReference type="NCBI Taxonomy" id="1206997"/>
    <lineage>
        <taxon>Bacteria</taxon>
        <taxon>Bacillati</taxon>
        <taxon>Actinomycetota</taxon>
        <taxon>Actinomycetes</taxon>
        <taxon>Pseudonocardiales</taxon>
        <taxon>Pseudonocardiaceae</taxon>
        <taxon>Pseudonocardia</taxon>
    </lineage>
</organism>
<gene>
    <name evidence="3" type="ORF">WIS52_09720</name>
</gene>
<accession>A0ABV1K8E4</accession>
<dbReference type="Proteomes" id="UP001494902">
    <property type="component" value="Unassembled WGS sequence"/>
</dbReference>
<dbReference type="Gene3D" id="3.40.50.720">
    <property type="entry name" value="NAD(P)-binding Rossmann-like Domain"/>
    <property type="match status" value="1"/>
</dbReference>
<evidence type="ECO:0000256" key="1">
    <source>
        <dbReference type="ARBA" id="ARBA00023002"/>
    </source>
</evidence>
<name>A0ABV1K8E4_9PSEU</name>
<evidence type="ECO:0000313" key="4">
    <source>
        <dbReference type="Proteomes" id="UP001494902"/>
    </source>
</evidence>
<dbReference type="InterPro" id="IPR028939">
    <property type="entry name" value="P5C_Rdtase_cat_N"/>
</dbReference>
<protein>
    <submittedName>
        <fullName evidence="3">NAD(P)-binding domain-containing protein</fullName>
    </submittedName>
</protein>
<dbReference type="InterPro" id="IPR051267">
    <property type="entry name" value="STEAP_metalloreductase"/>
</dbReference>
<evidence type="ECO:0000259" key="2">
    <source>
        <dbReference type="Pfam" id="PF03807"/>
    </source>
</evidence>
<dbReference type="InterPro" id="IPR036291">
    <property type="entry name" value="NAD(P)-bd_dom_sf"/>
</dbReference>
<sequence>MTAISIIGLGTMARTLGTLALGAGHDVQFLGRDAGRAAAVAAELDGGTGTGRATAAAVGDGAVDGGIVVLAVPYPSAAEVVAGYGEALVGRVVVDLTNPFAPSFAGLVTPRESSGAQEIAAAAAPGVRVVKAFNTMFAGVLAAAPGAEPPVDVFVAGDDADAKAAVSSLVSSLGLRPLDAGELTEAHWLEGMGLVLVQQAGRLGDFSLRIRIAA</sequence>
<comment type="caution">
    <text evidence="3">The sequence shown here is derived from an EMBL/GenBank/DDBJ whole genome shotgun (WGS) entry which is preliminary data.</text>
</comment>
<keyword evidence="1" id="KW-0560">Oxidoreductase</keyword>
<dbReference type="SUPFAM" id="SSF51735">
    <property type="entry name" value="NAD(P)-binding Rossmann-fold domains"/>
    <property type="match status" value="1"/>
</dbReference>